<dbReference type="GO" id="GO:0005886">
    <property type="term" value="C:plasma membrane"/>
    <property type="evidence" value="ECO:0007669"/>
    <property type="project" value="UniProtKB-SubCell"/>
</dbReference>
<dbReference type="AlphaFoldDB" id="A0A9X4XLX9"/>
<comment type="caution">
    <text evidence="11">The sequence shown here is derived from an EMBL/GenBank/DDBJ whole genome shotgun (WGS) entry which is preliminary data.</text>
</comment>
<dbReference type="GO" id="GO:1990961">
    <property type="term" value="P:xenobiotic detoxification by transmembrane export across the plasma membrane"/>
    <property type="evidence" value="ECO:0007669"/>
    <property type="project" value="InterPro"/>
</dbReference>
<feature type="transmembrane region" description="Helical" evidence="8">
    <location>
        <begin position="373"/>
        <end position="395"/>
    </location>
</feature>
<dbReference type="PROSITE" id="PS50850">
    <property type="entry name" value="MFS"/>
    <property type="match status" value="1"/>
</dbReference>
<dbReference type="EMBL" id="WNKV01000011">
    <property type="protein sequence ID" value="MTW17633.1"/>
    <property type="molecule type" value="Genomic_DNA"/>
</dbReference>
<dbReference type="GO" id="GO:0042910">
    <property type="term" value="F:xenobiotic transmembrane transporter activity"/>
    <property type="evidence" value="ECO:0007669"/>
    <property type="project" value="InterPro"/>
</dbReference>
<dbReference type="Proteomes" id="UP000438991">
    <property type="component" value="Unassembled WGS sequence"/>
</dbReference>
<keyword evidence="5 8" id="KW-0812">Transmembrane</keyword>
<dbReference type="InterPro" id="IPR020846">
    <property type="entry name" value="MFS_dom"/>
</dbReference>
<feature type="compositionally biased region" description="Pro residues" evidence="9">
    <location>
        <begin position="1"/>
        <end position="11"/>
    </location>
</feature>
<evidence type="ECO:0000313" key="11">
    <source>
        <dbReference type="EMBL" id="MTW17633.1"/>
    </source>
</evidence>
<dbReference type="InterPro" id="IPR011701">
    <property type="entry name" value="MFS"/>
</dbReference>
<name>A0A9X4XLX9_9BRAD</name>
<feature type="transmembrane region" description="Helical" evidence="8">
    <location>
        <begin position="407"/>
        <end position="429"/>
    </location>
</feature>
<comment type="caution">
    <text evidence="8">Lacks conserved residue(s) required for the propagation of feature annotation.</text>
</comment>
<keyword evidence="3 8" id="KW-0813">Transport</keyword>
<evidence type="ECO:0000256" key="6">
    <source>
        <dbReference type="ARBA" id="ARBA00022989"/>
    </source>
</evidence>
<dbReference type="FunFam" id="1.20.1720.10:FF:000005">
    <property type="entry name" value="Bcr/CflA family efflux transporter"/>
    <property type="match status" value="1"/>
</dbReference>
<evidence type="ECO:0000256" key="4">
    <source>
        <dbReference type="ARBA" id="ARBA00022475"/>
    </source>
</evidence>
<evidence type="ECO:0000256" key="5">
    <source>
        <dbReference type="ARBA" id="ARBA00022692"/>
    </source>
</evidence>
<dbReference type="InterPro" id="IPR050189">
    <property type="entry name" value="MFS_Efflux_Transporters"/>
</dbReference>
<sequence>MLRVKPAPPATRPVCGPANARRGRPSRRSRPRRRTTFAARPAKRIARRRRSGRARAPVVPKRRTAIPMLRPYTFALTTLLAVLTALGPLAMDLYLPSFPAIAATFGTTPSQVQLTISCYMIGFAVGQLFFGPVSDRHGRKPVLSFALVVFCLGTLACAVAPSIGTLIAARTLQGAGASGVIVLARAVVRDLYDGTRAAREMSLMAAIMGIVPILAPLVGGVLEEWLGWRAGFVLILAAGVAAMGVVRRLLPETVRPSAPGRNLLRESLASFAVIGRNRAFLANLGIATASFAGLFAYISGSPFVMQDVYGLTPTGFGVFYGVTSLGFIGGTLMAAHLVMRIGQERVVALGAVGLLAGGLGTIVAVAVAPTSLLALAVALTVFLAGFGAAMPQALAGTLQPFPERAGAASSLVGAVQQSGGAAVGAVVGLAIGRTAWPMVIAIAATGVASFVIWATTRRVRAGAARR</sequence>
<evidence type="ECO:0000256" key="7">
    <source>
        <dbReference type="ARBA" id="ARBA00023136"/>
    </source>
</evidence>
<reference evidence="11 12" key="1">
    <citation type="submission" date="2019-11" db="EMBL/GenBank/DDBJ databases">
        <title>Whole-genome sequence of Rhodoplanes serenus DSM 18633, type strain.</title>
        <authorList>
            <person name="Kyndt J.A."/>
            <person name="Meyer T.E."/>
        </authorList>
    </citation>
    <scope>NUCLEOTIDE SEQUENCE [LARGE SCALE GENOMIC DNA]</scope>
    <source>
        <strain evidence="11 12">DSM 18633</strain>
    </source>
</reference>
<feature type="transmembrane region" description="Helical" evidence="8">
    <location>
        <begin position="112"/>
        <end position="130"/>
    </location>
</feature>
<proteinExistence type="inferred from homology"/>
<evidence type="ECO:0000313" key="12">
    <source>
        <dbReference type="Proteomes" id="UP000438991"/>
    </source>
</evidence>
<feature type="transmembrane region" description="Helical" evidence="8">
    <location>
        <begin position="200"/>
        <end position="222"/>
    </location>
</feature>
<feature type="transmembrane region" description="Helical" evidence="8">
    <location>
        <begin position="228"/>
        <end position="246"/>
    </location>
</feature>
<dbReference type="PANTHER" id="PTHR43124">
    <property type="entry name" value="PURINE EFFLUX PUMP PBUE"/>
    <property type="match status" value="1"/>
</dbReference>
<feature type="transmembrane region" description="Helical" evidence="8">
    <location>
        <begin position="318"/>
        <end position="339"/>
    </location>
</feature>
<feature type="transmembrane region" description="Helical" evidence="8">
    <location>
        <begin position="167"/>
        <end position="188"/>
    </location>
</feature>
<keyword evidence="4" id="KW-1003">Cell membrane</keyword>
<gene>
    <name evidence="11" type="ORF">GJ689_15615</name>
</gene>
<evidence type="ECO:0000259" key="10">
    <source>
        <dbReference type="PROSITE" id="PS50850"/>
    </source>
</evidence>
<dbReference type="InterPro" id="IPR004812">
    <property type="entry name" value="Efflux_drug-R_Bcr/CmlA"/>
</dbReference>
<accession>A0A9X4XLX9</accession>
<keyword evidence="8" id="KW-0997">Cell inner membrane</keyword>
<feature type="transmembrane region" description="Helical" evidence="8">
    <location>
        <begin position="280"/>
        <end position="298"/>
    </location>
</feature>
<evidence type="ECO:0000256" key="9">
    <source>
        <dbReference type="SAM" id="MobiDB-lite"/>
    </source>
</evidence>
<organism evidence="11 12">
    <name type="scientific">Rhodoplanes serenus</name>
    <dbReference type="NCBI Taxonomy" id="200615"/>
    <lineage>
        <taxon>Bacteria</taxon>
        <taxon>Pseudomonadati</taxon>
        <taxon>Pseudomonadota</taxon>
        <taxon>Alphaproteobacteria</taxon>
        <taxon>Hyphomicrobiales</taxon>
        <taxon>Nitrobacteraceae</taxon>
        <taxon>Rhodoplanes</taxon>
    </lineage>
</organism>
<dbReference type="CDD" id="cd17320">
    <property type="entry name" value="MFS_MdfA_MDR_like"/>
    <property type="match status" value="1"/>
</dbReference>
<feature type="transmembrane region" description="Helical" evidence="8">
    <location>
        <begin position="346"/>
        <end position="367"/>
    </location>
</feature>
<comment type="subcellular location">
    <subcellularLocation>
        <location evidence="8">Cell inner membrane</location>
        <topology evidence="8">Multi-pass membrane protein</topology>
    </subcellularLocation>
    <subcellularLocation>
        <location evidence="1">Cell membrane</location>
        <topology evidence="1">Multi-pass membrane protein</topology>
    </subcellularLocation>
</comment>
<comment type="similarity">
    <text evidence="2 8">Belongs to the major facilitator superfamily. Bcr/CmlA family.</text>
</comment>
<feature type="domain" description="Major facilitator superfamily (MFS) profile" evidence="10">
    <location>
        <begin position="73"/>
        <end position="460"/>
    </location>
</feature>
<dbReference type="SUPFAM" id="SSF103473">
    <property type="entry name" value="MFS general substrate transporter"/>
    <property type="match status" value="1"/>
</dbReference>
<dbReference type="InterPro" id="IPR036259">
    <property type="entry name" value="MFS_trans_sf"/>
</dbReference>
<evidence type="ECO:0000256" key="1">
    <source>
        <dbReference type="ARBA" id="ARBA00004651"/>
    </source>
</evidence>
<feature type="compositionally biased region" description="Basic residues" evidence="9">
    <location>
        <begin position="21"/>
        <end position="37"/>
    </location>
</feature>
<feature type="transmembrane region" description="Helical" evidence="8">
    <location>
        <begin position="142"/>
        <end position="161"/>
    </location>
</feature>
<dbReference type="NCBIfam" id="TIGR00710">
    <property type="entry name" value="efflux_Bcr_CflA"/>
    <property type="match status" value="1"/>
</dbReference>
<dbReference type="PANTHER" id="PTHR43124:SF3">
    <property type="entry name" value="CHLORAMPHENICOL EFFLUX PUMP RV0191"/>
    <property type="match status" value="1"/>
</dbReference>
<evidence type="ECO:0000256" key="8">
    <source>
        <dbReference type="RuleBase" id="RU365088"/>
    </source>
</evidence>
<feature type="transmembrane region" description="Helical" evidence="8">
    <location>
        <begin position="435"/>
        <end position="456"/>
    </location>
</feature>
<feature type="region of interest" description="Disordered" evidence="9">
    <location>
        <begin position="1"/>
        <end position="37"/>
    </location>
</feature>
<keyword evidence="7 8" id="KW-0472">Membrane</keyword>
<evidence type="ECO:0000256" key="3">
    <source>
        <dbReference type="ARBA" id="ARBA00022448"/>
    </source>
</evidence>
<keyword evidence="6 8" id="KW-1133">Transmembrane helix</keyword>
<protein>
    <recommendedName>
        <fullName evidence="8">Bcr/CflA family efflux transporter</fullName>
    </recommendedName>
</protein>
<evidence type="ECO:0000256" key="2">
    <source>
        <dbReference type="ARBA" id="ARBA00006236"/>
    </source>
</evidence>
<dbReference type="Pfam" id="PF07690">
    <property type="entry name" value="MFS_1"/>
    <property type="match status" value="1"/>
</dbReference>
<dbReference type="Gene3D" id="1.20.1720.10">
    <property type="entry name" value="Multidrug resistance protein D"/>
    <property type="match status" value="1"/>
</dbReference>